<dbReference type="InterPro" id="IPR036875">
    <property type="entry name" value="Znf_CCHC_sf"/>
</dbReference>
<dbReference type="GO" id="GO:0003677">
    <property type="term" value="F:DNA binding"/>
    <property type="evidence" value="ECO:0007669"/>
    <property type="project" value="UniProtKB-KW"/>
</dbReference>
<keyword evidence="5" id="KW-0255">Endonuclease</keyword>
<dbReference type="Pfam" id="PF17919">
    <property type="entry name" value="RT_RNaseH_2"/>
    <property type="match status" value="1"/>
</dbReference>
<dbReference type="Gene3D" id="3.10.10.10">
    <property type="entry name" value="HIV Type 1 Reverse Transcriptase, subunit A, domain 1"/>
    <property type="match status" value="1"/>
</dbReference>
<keyword evidence="8" id="KW-0479">Metal-binding</keyword>
<evidence type="ECO:0000259" key="11">
    <source>
        <dbReference type="PROSITE" id="PS50878"/>
    </source>
</evidence>
<dbReference type="OrthoDB" id="5978043at2759"/>
<dbReference type="EMBL" id="BGPR01025249">
    <property type="protein sequence ID" value="GBN94000.1"/>
    <property type="molecule type" value="Genomic_DNA"/>
</dbReference>
<gene>
    <name evidence="12" type="primary">pol_3096</name>
    <name evidence="12" type="ORF">AVEN_75930_1</name>
</gene>
<evidence type="ECO:0000313" key="13">
    <source>
        <dbReference type="Proteomes" id="UP000499080"/>
    </source>
</evidence>
<evidence type="ECO:0000313" key="12">
    <source>
        <dbReference type="EMBL" id="GBN94000.1"/>
    </source>
</evidence>
<keyword evidence="8" id="KW-0862">Zinc</keyword>
<accession>A0A4Y2T272</accession>
<dbReference type="AlphaFoldDB" id="A0A4Y2T272"/>
<comment type="caution">
    <text evidence="12">The sequence shown here is derived from an EMBL/GenBank/DDBJ whole genome shotgun (WGS) entry which is preliminary data.</text>
</comment>
<dbReference type="InterPro" id="IPR043502">
    <property type="entry name" value="DNA/RNA_pol_sf"/>
</dbReference>
<keyword evidence="3" id="KW-0540">Nuclease</keyword>
<dbReference type="SMART" id="SM00343">
    <property type="entry name" value="ZnF_C2HC"/>
    <property type="match status" value="2"/>
</dbReference>
<dbReference type="FunFam" id="3.30.70.270:FF:000026">
    <property type="entry name" value="Transposon Ty3-G Gag-Pol polyprotein"/>
    <property type="match status" value="1"/>
</dbReference>
<proteinExistence type="predicted"/>
<dbReference type="PROSITE" id="PS50878">
    <property type="entry name" value="RT_POL"/>
    <property type="match status" value="1"/>
</dbReference>
<dbReference type="GO" id="GO:0003964">
    <property type="term" value="F:RNA-directed DNA polymerase activity"/>
    <property type="evidence" value="ECO:0007669"/>
    <property type="project" value="UniProtKB-KW"/>
</dbReference>
<evidence type="ECO:0000256" key="7">
    <source>
        <dbReference type="ARBA" id="ARBA00023125"/>
    </source>
</evidence>
<dbReference type="PROSITE" id="PS50158">
    <property type="entry name" value="ZF_CCHC"/>
    <property type="match status" value="1"/>
</dbReference>
<dbReference type="PANTHER" id="PTHR37984:SF9">
    <property type="entry name" value="INTEGRASE CATALYTIC DOMAIN-CONTAINING PROTEIN"/>
    <property type="match status" value="1"/>
</dbReference>
<keyword evidence="7" id="KW-0238">DNA-binding</keyword>
<dbReference type="GO" id="GO:0006508">
    <property type="term" value="P:proteolysis"/>
    <property type="evidence" value="ECO:0007669"/>
    <property type="project" value="UniProtKB-KW"/>
</dbReference>
<dbReference type="Gene3D" id="4.10.60.10">
    <property type="entry name" value="Zinc finger, CCHC-type"/>
    <property type="match status" value="1"/>
</dbReference>
<dbReference type="SUPFAM" id="SSF57756">
    <property type="entry name" value="Retrovirus zinc finger-like domains"/>
    <property type="match status" value="1"/>
</dbReference>
<dbReference type="Gene3D" id="3.30.70.270">
    <property type="match status" value="2"/>
</dbReference>
<dbReference type="InterPro" id="IPR001878">
    <property type="entry name" value="Znf_CCHC"/>
</dbReference>
<dbReference type="PANTHER" id="PTHR37984">
    <property type="entry name" value="PROTEIN CBG26694"/>
    <property type="match status" value="1"/>
</dbReference>
<feature type="domain" description="Reverse transcriptase" evidence="11">
    <location>
        <begin position="444"/>
        <end position="622"/>
    </location>
</feature>
<dbReference type="InterPro" id="IPR043128">
    <property type="entry name" value="Rev_trsase/Diguanyl_cyclase"/>
</dbReference>
<keyword evidence="5" id="KW-0378">Hydrolase</keyword>
<dbReference type="CDD" id="cd01647">
    <property type="entry name" value="RT_LTR"/>
    <property type="match status" value="1"/>
</dbReference>
<feature type="region of interest" description="Disordered" evidence="9">
    <location>
        <begin position="163"/>
        <end position="194"/>
    </location>
</feature>
<keyword evidence="4" id="KW-0064">Aspartyl protease</keyword>
<evidence type="ECO:0000256" key="4">
    <source>
        <dbReference type="ARBA" id="ARBA00022750"/>
    </source>
</evidence>
<keyword evidence="8" id="KW-0863">Zinc-finger</keyword>
<dbReference type="GO" id="GO:0004519">
    <property type="term" value="F:endonuclease activity"/>
    <property type="evidence" value="ECO:0007669"/>
    <property type="project" value="UniProtKB-KW"/>
</dbReference>
<keyword evidence="13" id="KW-1185">Reference proteome</keyword>
<dbReference type="GO" id="GO:0004190">
    <property type="term" value="F:aspartic-type endopeptidase activity"/>
    <property type="evidence" value="ECO:0007669"/>
    <property type="project" value="UniProtKB-KW"/>
</dbReference>
<feature type="compositionally biased region" description="Basic and acidic residues" evidence="9">
    <location>
        <begin position="165"/>
        <end position="178"/>
    </location>
</feature>
<name>A0A4Y2T272_ARAVE</name>
<dbReference type="InterPro" id="IPR041577">
    <property type="entry name" value="RT_RNaseH_2"/>
</dbReference>
<keyword evidence="2" id="KW-0808">Transferase</keyword>
<evidence type="ECO:0000256" key="8">
    <source>
        <dbReference type="PROSITE-ProRule" id="PRU00047"/>
    </source>
</evidence>
<dbReference type="SUPFAM" id="SSF56672">
    <property type="entry name" value="DNA/RNA polymerases"/>
    <property type="match status" value="1"/>
</dbReference>
<dbReference type="FunFam" id="3.10.20.370:FF:000001">
    <property type="entry name" value="Retrovirus-related Pol polyprotein from transposon 17.6-like protein"/>
    <property type="match status" value="1"/>
</dbReference>
<evidence type="ECO:0000256" key="2">
    <source>
        <dbReference type="ARBA" id="ARBA00022695"/>
    </source>
</evidence>
<feature type="compositionally biased region" description="Polar residues" evidence="9">
    <location>
        <begin position="179"/>
        <end position="194"/>
    </location>
</feature>
<dbReference type="CDD" id="cd09274">
    <property type="entry name" value="RNase_HI_RT_Ty3"/>
    <property type="match status" value="1"/>
</dbReference>
<evidence type="ECO:0000259" key="10">
    <source>
        <dbReference type="PROSITE" id="PS50158"/>
    </source>
</evidence>
<protein>
    <submittedName>
        <fullName evidence="12">Retrovirus-related Pol polyprotein from transposon 17.6</fullName>
    </submittedName>
</protein>
<reference evidence="12 13" key="1">
    <citation type="journal article" date="2019" name="Sci. Rep.">
        <title>Orb-weaving spider Araneus ventricosus genome elucidates the spidroin gene catalogue.</title>
        <authorList>
            <person name="Kono N."/>
            <person name="Nakamura H."/>
            <person name="Ohtoshi R."/>
            <person name="Moran D.A.P."/>
            <person name="Shinohara A."/>
            <person name="Yoshida Y."/>
            <person name="Fujiwara M."/>
            <person name="Mori M."/>
            <person name="Tomita M."/>
            <person name="Arakawa K."/>
        </authorList>
    </citation>
    <scope>NUCLEOTIDE SEQUENCE [LARGE SCALE GENOMIC DNA]</scope>
</reference>
<evidence type="ECO:0000256" key="9">
    <source>
        <dbReference type="SAM" id="MobiDB-lite"/>
    </source>
</evidence>
<dbReference type="InterPro" id="IPR050951">
    <property type="entry name" value="Retrovirus_Pol_polyprotein"/>
</dbReference>
<keyword evidence="6" id="KW-0695">RNA-directed DNA polymerase</keyword>
<evidence type="ECO:0000256" key="6">
    <source>
        <dbReference type="ARBA" id="ARBA00022918"/>
    </source>
</evidence>
<evidence type="ECO:0000256" key="3">
    <source>
        <dbReference type="ARBA" id="ARBA00022722"/>
    </source>
</evidence>
<evidence type="ECO:0000256" key="1">
    <source>
        <dbReference type="ARBA" id="ARBA00022670"/>
    </source>
</evidence>
<dbReference type="GO" id="GO:0008270">
    <property type="term" value="F:zinc ion binding"/>
    <property type="evidence" value="ECO:0007669"/>
    <property type="project" value="UniProtKB-KW"/>
</dbReference>
<dbReference type="Proteomes" id="UP000499080">
    <property type="component" value="Unassembled WGS sequence"/>
</dbReference>
<organism evidence="12 13">
    <name type="scientific">Araneus ventricosus</name>
    <name type="common">Orbweaver spider</name>
    <name type="synonym">Epeira ventricosa</name>
    <dbReference type="NCBI Taxonomy" id="182803"/>
    <lineage>
        <taxon>Eukaryota</taxon>
        <taxon>Metazoa</taxon>
        <taxon>Ecdysozoa</taxon>
        <taxon>Arthropoda</taxon>
        <taxon>Chelicerata</taxon>
        <taxon>Arachnida</taxon>
        <taxon>Araneae</taxon>
        <taxon>Araneomorphae</taxon>
        <taxon>Entelegynae</taxon>
        <taxon>Araneoidea</taxon>
        <taxon>Araneidae</taxon>
        <taxon>Araneus</taxon>
    </lineage>
</organism>
<evidence type="ECO:0000256" key="5">
    <source>
        <dbReference type="ARBA" id="ARBA00022759"/>
    </source>
</evidence>
<feature type="domain" description="CCHC-type" evidence="10">
    <location>
        <begin position="217"/>
        <end position="232"/>
    </location>
</feature>
<keyword evidence="2" id="KW-0548">Nucleotidyltransferase</keyword>
<dbReference type="Pfam" id="PF00078">
    <property type="entry name" value="RVT_1"/>
    <property type="match status" value="1"/>
</dbReference>
<keyword evidence="1" id="KW-0645">Protease</keyword>
<sequence length="896" mass="102394">MMKDVFQDKDKCAQILLNSIGASNYNILAALIAPKALNELPYDDLLKVLENHLAPKRSCLVSQHYFLSTYQKQDSSISDYVADLRRDIAECEFTVACECSKNVSVADIFLRAQFIRGIKDSWIKEQILQSELTDFNEIIDKAIALETSKIDCRELSKSNTTGLEDINKNTKRNRESKNVKTSLRNQNTNQKDLSSNYRRKTKKPFLDFEKLGINNLCLRCGNNSHLSRECRSNPNHLKCRACKSTGHVQKVCIKTLLNANRSNSPKLETNHVKMYQDISINAIVDIYDNRTSESAADATKYFISVKLENRYQKFEVDMGACYTLIPDNHFERLCIKRQLEPTGIAFRSYTENVFLPLGEVRVKVEHKGHIKTDNDIQNEIFSIQNITDIEKHFPEVFEQKVGCVPNFTIKLKLRDGAKPSYTPKRNVPYALRVKVDKELDSLEAAGIISKSITSDWGSPLVVIPKGDGTVRLCVDYKAGVNDLHMNINYPIMKINEVLNSLRDSKYFCKLDLFKAYLHLQTDEESSIIQTISTHRGTYKMNRLSFGIKTAPAEFNRVIDQILNGLPKTIAYFDDIVVHGKTKDRCSKNLFACLERLREYDLHLNIKKCTFFQTKIEYLGHVVEKNKISRSPSKVEAIIRMQQPRNVQELRQFLGMVTYYSRFIPDVSTITYTFRILLRKNQKFYWNKECQQAFLQLKEEISSDRVLVPFDPELPVTLATDASPVGVAAVLSHIVDNVEKPVAFASRSLTEAERNYSQLDREALAIIFGVSHFINYIYGRHFVLITDNQPLSRIFHPKTGFPKMTSARLLRYASFLAGFDYTVKFRKGLENQNVDCLSRAPVNQNCISADVSINEVHQVCASAVFEISSENLTADETVSDSSNLLIIFKSPSTSFYW</sequence>
<dbReference type="InterPro" id="IPR000477">
    <property type="entry name" value="RT_dom"/>
</dbReference>